<evidence type="ECO:0000259" key="3">
    <source>
        <dbReference type="Pfam" id="PF02342"/>
    </source>
</evidence>
<sequence>MAVSLKKGEGLSLRKSENDLTQVTIGLGWDIAQSAQKKGFFGSLFAAKPAEFDLDAVAFLLDKNGKVASLGAKQDLIGGDVVFFNSKQHPSGHIWLTGDNRTGAGDGDDEQIVVKLNQLGTQYQRILFVVSIYQGQQRNQHFGQVANAFIRAVDSKGKELCRFNISAESHYDHMCSMTFAEVVREADGWQFRALGTPNASDSFVEILKQYL</sequence>
<reference evidence="4 5" key="1">
    <citation type="submission" date="2018-04" db="EMBL/GenBank/DDBJ databases">
        <title>Genomic Encyclopedia of Archaeal and Bacterial Type Strains, Phase II (KMG-II): from individual species to whole genera.</title>
        <authorList>
            <person name="Goeker M."/>
        </authorList>
    </citation>
    <scope>NUCLEOTIDE SEQUENCE [LARGE SCALE GENOMIC DNA]</scope>
    <source>
        <strain evidence="4 5">DSM 5822</strain>
    </source>
</reference>
<evidence type="ECO:0000256" key="2">
    <source>
        <dbReference type="ARBA" id="ARBA00022686"/>
    </source>
</evidence>
<dbReference type="Gene3D" id="2.60.60.30">
    <property type="entry name" value="sav2460 like domains"/>
    <property type="match status" value="1"/>
</dbReference>
<keyword evidence="5" id="KW-1185">Reference proteome</keyword>
<dbReference type="PANTHER" id="PTHR32097">
    <property type="entry name" value="CAMP-BINDING PROTEIN 1-RELATED"/>
    <property type="match status" value="1"/>
</dbReference>
<evidence type="ECO:0000313" key="4">
    <source>
        <dbReference type="EMBL" id="PTQ90756.1"/>
    </source>
</evidence>
<name>A0A2T5J2L3_9GAMM</name>
<dbReference type="PANTHER" id="PTHR32097:SF4">
    <property type="entry name" value="GENERAL STRESS PROTEIN 16U"/>
    <property type="match status" value="1"/>
</dbReference>
<evidence type="ECO:0000313" key="5">
    <source>
        <dbReference type="Proteomes" id="UP000244223"/>
    </source>
</evidence>
<evidence type="ECO:0000256" key="1">
    <source>
        <dbReference type="ARBA" id="ARBA00008775"/>
    </source>
</evidence>
<dbReference type="RefSeq" id="WP_107864598.1">
    <property type="nucleotide sequence ID" value="NZ_QAON01000002.1"/>
</dbReference>
<feature type="domain" description="TerD" evidence="3">
    <location>
        <begin position="1"/>
        <end position="210"/>
    </location>
</feature>
<dbReference type="GO" id="GO:0046690">
    <property type="term" value="P:response to tellurium ion"/>
    <property type="evidence" value="ECO:0007669"/>
    <property type="project" value="UniProtKB-KW"/>
</dbReference>
<gene>
    <name evidence="4" type="ORF">C8N29_102156</name>
</gene>
<organism evidence="4 5">
    <name type="scientific">Agitococcus lubricus</name>
    <dbReference type="NCBI Taxonomy" id="1077255"/>
    <lineage>
        <taxon>Bacteria</taxon>
        <taxon>Pseudomonadati</taxon>
        <taxon>Pseudomonadota</taxon>
        <taxon>Gammaproteobacteria</taxon>
        <taxon>Moraxellales</taxon>
        <taxon>Moraxellaceae</taxon>
        <taxon>Agitococcus</taxon>
    </lineage>
</organism>
<dbReference type="Proteomes" id="UP000244223">
    <property type="component" value="Unassembled WGS sequence"/>
</dbReference>
<dbReference type="CDD" id="cd06974">
    <property type="entry name" value="TerD_like"/>
    <property type="match status" value="1"/>
</dbReference>
<dbReference type="AlphaFoldDB" id="A0A2T5J2L3"/>
<accession>A0A2T5J2L3</accession>
<dbReference type="InterPro" id="IPR051324">
    <property type="entry name" value="Stress/Tellurium_Resist"/>
</dbReference>
<comment type="caution">
    <text evidence="4">The sequence shown here is derived from an EMBL/GenBank/DDBJ whole genome shotgun (WGS) entry which is preliminary data.</text>
</comment>
<comment type="similarity">
    <text evidence="1">Belongs to the CAPAB/TerDEXZ family.</text>
</comment>
<dbReference type="InterPro" id="IPR003325">
    <property type="entry name" value="TerD"/>
</dbReference>
<dbReference type="EMBL" id="QAON01000002">
    <property type="protein sequence ID" value="PTQ90756.1"/>
    <property type="molecule type" value="Genomic_DNA"/>
</dbReference>
<proteinExistence type="inferred from homology"/>
<dbReference type="OrthoDB" id="4123258at2"/>
<protein>
    <submittedName>
        <fullName evidence="4">Stress response protein SCP2</fullName>
    </submittedName>
</protein>
<keyword evidence="2" id="KW-0778">Tellurium resistance</keyword>
<dbReference type="Pfam" id="PF02342">
    <property type="entry name" value="TerD"/>
    <property type="match status" value="1"/>
</dbReference>